<dbReference type="Proteomes" id="UP000239698">
    <property type="component" value="Unassembled WGS sequence"/>
</dbReference>
<reference evidence="1 2" key="1">
    <citation type="submission" date="2018-02" db="EMBL/GenBank/DDBJ databases">
        <title>Bacteriophage NCPPB3778 and a type I-E CRISPR drive the evolution of the US Biological Select Agent, Rathayibacter toxicus.</title>
        <authorList>
            <person name="Davis E.W.II."/>
            <person name="Tabima J.F."/>
            <person name="Weisberg A.J."/>
            <person name="Lopes L.D."/>
            <person name="Wiseman M.S."/>
            <person name="Wiseman M.S."/>
            <person name="Pupko T."/>
            <person name="Belcher M.S."/>
            <person name="Sechler A.J."/>
            <person name="Tancos M.A."/>
            <person name="Schroeder B.K."/>
            <person name="Murray T.D."/>
            <person name="Luster D.G."/>
            <person name="Schneider W.L."/>
            <person name="Rogers E."/>
            <person name="Andreote F.D."/>
            <person name="Grunwald N.J."/>
            <person name="Putnam M.L."/>
            <person name="Chang J.H."/>
        </authorList>
    </citation>
    <scope>NUCLEOTIDE SEQUENCE [LARGE SCALE GENOMIC DNA]</scope>
    <source>
        <strain evidence="1 2">AY1D6</strain>
    </source>
</reference>
<proteinExistence type="predicted"/>
<organism evidence="1 2">
    <name type="scientific">Rathayibacter rathayi</name>
    <name type="common">Corynebacterium rathayi</name>
    <dbReference type="NCBI Taxonomy" id="33887"/>
    <lineage>
        <taxon>Bacteria</taxon>
        <taxon>Bacillati</taxon>
        <taxon>Actinomycetota</taxon>
        <taxon>Actinomycetes</taxon>
        <taxon>Micrococcales</taxon>
        <taxon>Microbacteriaceae</taxon>
        <taxon>Rathayibacter</taxon>
    </lineage>
</organism>
<evidence type="ECO:0000313" key="1">
    <source>
        <dbReference type="EMBL" id="PPH71258.1"/>
    </source>
</evidence>
<name>A0ABX5A9V9_RATRA</name>
<dbReference type="RefSeq" id="WP_097167997.1">
    <property type="nucleotide sequence ID" value="NZ_PSUP01000054.1"/>
</dbReference>
<sequence length="84" mass="9152">MNDQQQTTPDGAKTYDAAVEAFAAVLSDRAVTEAIAPTMPCWRATGIIELLEQTGRAEAAASWAELHAWSSVNDEYDPHRTEDS</sequence>
<protein>
    <submittedName>
        <fullName evidence="1">Uncharacterized protein</fullName>
    </submittedName>
</protein>
<comment type="caution">
    <text evidence="1">The sequence shown here is derived from an EMBL/GenBank/DDBJ whole genome shotgun (WGS) entry which is preliminary data.</text>
</comment>
<dbReference type="EMBL" id="PSVT01000060">
    <property type="protein sequence ID" value="PPH71258.1"/>
    <property type="molecule type" value="Genomic_DNA"/>
</dbReference>
<gene>
    <name evidence="1" type="ORF">C5C40_15295</name>
</gene>
<accession>A0ABX5A9V9</accession>
<keyword evidence="2" id="KW-1185">Reference proteome</keyword>
<evidence type="ECO:0000313" key="2">
    <source>
        <dbReference type="Proteomes" id="UP000239698"/>
    </source>
</evidence>